<dbReference type="InterPro" id="IPR023031">
    <property type="entry name" value="OPRT"/>
</dbReference>
<dbReference type="GO" id="GO:0019856">
    <property type="term" value="P:pyrimidine nucleobase biosynthetic process"/>
    <property type="evidence" value="ECO:0007669"/>
    <property type="project" value="TreeGrafter"/>
</dbReference>
<evidence type="ECO:0000256" key="6">
    <source>
        <dbReference type="HAMAP-Rule" id="MF_01208"/>
    </source>
</evidence>
<dbReference type="InterPro" id="IPR000836">
    <property type="entry name" value="PRTase_dom"/>
</dbReference>
<feature type="domain" description="Phosphoribosyltransferase" evidence="7">
    <location>
        <begin position="62"/>
        <end position="157"/>
    </location>
</feature>
<dbReference type="Proteomes" id="UP000574133">
    <property type="component" value="Unassembled WGS sequence"/>
</dbReference>
<keyword evidence="3 6" id="KW-0328">Glycosyltransferase</keyword>
<dbReference type="PANTHER" id="PTHR19278:SF9">
    <property type="entry name" value="URIDINE 5'-MONOPHOSPHATE SYNTHASE"/>
    <property type="match status" value="1"/>
</dbReference>
<dbReference type="HAMAP" id="MF_01208">
    <property type="entry name" value="PyrE"/>
    <property type="match status" value="1"/>
</dbReference>
<evidence type="ECO:0000313" key="9">
    <source>
        <dbReference type="Proteomes" id="UP000574133"/>
    </source>
</evidence>
<dbReference type="GO" id="GO:0044205">
    <property type="term" value="P:'de novo' UMP biosynthetic process"/>
    <property type="evidence" value="ECO:0007669"/>
    <property type="project" value="UniProtKB-UniRule"/>
</dbReference>
<feature type="binding site" description="in other chain" evidence="6">
    <location>
        <begin position="128"/>
        <end position="136"/>
    </location>
    <ligand>
        <name>5-phospho-alpha-D-ribose 1-diphosphate</name>
        <dbReference type="ChEBI" id="CHEBI:58017"/>
        <note>ligand shared between dimeric partners</note>
    </ligand>
</feature>
<evidence type="ECO:0000256" key="5">
    <source>
        <dbReference type="ARBA" id="ARBA00022975"/>
    </source>
</evidence>
<organism evidence="8 9">
    <name type="scientific">Cohnella lubricantis</name>
    <dbReference type="NCBI Taxonomy" id="2163172"/>
    <lineage>
        <taxon>Bacteria</taxon>
        <taxon>Bacillati</taxon>
        <taxon>Bacillota</taxon>
        <taxon>Bacilli</taxon>
        <taxon>Bacillales</taxon>
        <taxon>Paenibacillaceae</taxon>
        <taxon>Cohnella</taxon>
    </lineage>
</organism>
<dbReference type="AlphaFoldDB" id="A0A841TB77"/>
<dbReference type="SUPFAM" id="SSF53271">
    <property type="entry name" value="PRTase-like"/>
    <property type="match status" value="1"/>
</dbReference>
<evidence type="ECO:0000313" key="8">
    <source>
        <dbReference type="EMBL" id="MBB6677289.1"/>
    </source>
</evidence>
<comment type="function">
    <text evidence="6">Catalyzes the transfer of a ribosyl phosphate group from 5-phosphoribose 1-diphosphate to orotate, leading to the formation of orotidine monophosphate (OMP).</text>
</comment>
<reference evidence="8 9" key="1">
    <citation type="submission" date="2020-08" db="EMBL/GenBank/DDBJ databases">
        <title>Cohnella phylogeny.</title>
        <authorList>
            <person name="Dunlap C."/>
        </authorList>
    </citation>
    <scope>NUCLEOTIDE SEQUENCE [LARGE SCALE GENOMIC DNA]</scope>
    <source>
        <strain evidence="8 9">DSM 103658</strain>
    </source>
</reference>
<comment type="catalytic activity">
    <reaction evidence="6">
        <text>orotidine 5'-phosphate + diphosphate = orotate + 5-phospho-alpha-D-ribose 1-diphosphate</text>
        <dbReference type="Rhea" id="RHEA:10380"/>
        <dbReference type="ChEBI" id="CHEBI:30839"/>
        <dbReference type="ChEBI" id="CHEBI:33019"/>
        <dbReference type="ChEBI" id="CHEBI:57538"/>
        <dbReference type="ChEBI" id="CHEBI:58017"/>
        <dbReference type="EC" id="2.4.2.10"/>
    </reaction>
</comment>
<dbReference type="UniPathway" id="UPA00070">
    <property type="reaction ID" value="UER00119"/>
</dbReference>
<dbReference type="InterPro" id="IPR004467">
    <property type="entry name" value="Or_phspho_trans_dom"/>
</dbReference>
<keyword evidence="9" id="KW-1185">Reference proteome</keyword>
<proteinExistence type="inferred from homology"/>
<dbReference type="Gene3D" id="3.40.50.2020">
    <property type="match status" value="1"/>
</dbReference>
<comment type="caution">
    <text evidence="6">Lacks conserved residue(s) required for the propagation of feature annotation.</text>
</comment>
<gene>
    <name evidence="6" type="primary">pyrE</name>
    <name evidence="8" type="ORF">H4Q31_08125</name>
</gene>
<comment type="pathway">
    <text evidence="1 6">Pyrimidine metabolism; UMP biosynthesis via de novo pathway; UMP from orotate: step 1/2.</text>
</comment>
<dbReference type="PANTHER" id="PTHR19278">
    <property type="entry name" value="OROTATE PHOSPHORIBOSYLTRANSFERASE"/>
    <property type="match status" value="1"/>
</dbReference>
<dbReference type="RefSeq" id="WP_185178558.1">
    <property type="nucleotide sequence ID" value="NZ_CBCSEP010000004.1"/>
</dbReference>
<feature type="binding site" evidence="6">
    <location>
        <position position="102"/>
    </location>
    <ligand>
        <name>5-phospho-alpha-D-ribose 1-diphosphate</name>
        <dbReference type="ChEBI" id="CHEBI:58017"/>
        <note>ligand shared between dimeric partners</note>
    </ligand>
</feature>
<protein>
    <recommendedName>
        <fullName evidence="2 6">Orotate phosphoribosyltransferase</fullName>
        <shortName evidence="6">OPRT</shortName>
        <shortName evidence="6">OPRTase</shortName>
        <ecNumber evidence="2 6">2.4.2.10</ecNumber>
    </recommendedName>
</protein>
<keyword evidence="4 6" id="KW-0808">Transferase</keyword>
<feature type="binding site" evidence="6">
    <location>
        <position position="132"/>
    </location>
    <ligand>
        <name>orotate</name>
        <dbReference type="ChEBI" id="CHEBI:30839"/>
    </ligand>
</feature>
<accession>A0A841TB77</accession>
<evidence type="ECO:0000256" key="2">
    <source>
        <dbReference type="ARBA" id="ARBA00011971"/>
    </source>
</evidence>
<dbReference type="GO" id="GO:0000287">
    <property type="term" value="F:magnesium ion binding"/>
    <property type="evidence" value="ECO:0007669"/>
    <property type="project" value="UniProtKB-UniRule"/>
</dbReference>
<dbReference type="EMBL" id="JACJVN010000028">
    <property type="protein sequence ID" value="MBB6677289.1"/>
    <property type="molecule type" value="Genomic_DNA"/>
</dbReference>
<dbReference type="NCBIfam" id="TIGR00336">
    <property type="entry name" value="pyrE"/>
    <property type="match status" value="1"/>
</dbReference>
<keyword evidence="5 6" id="KW-0665">Pyrimidine biosynthesis</keyword>
<evidence type="ECO:0000256" key="4">
    <source>
        <dbReference type="ARBA" id="ARBA00022679"/>
    </source>
</evidence>
<dbReference type="InterPro" id="IPR029057">
    <property type="entry name" value="PRTase-like"/>
</dbReference>
<feature type="binding site" evidence="6">
    <location>
        <position position="108"/>
    </location>
    <ligand>
        <name>5-phospho-alpha-D-ribose 1-diphosphate</name>
        <dbReference type="ChEBI" id="CHEBI:58017"/>
        <note>ligand shared between dimeric partners</note>
    </ligand>
</feature>
<dbReference type="CDD" id="cd06223">
    <property type="entry name" value="PRTases_typeI"/>
    <property type="match status" value="1"/>
</dbReference>
<evidence type="ECO:0000256" key="3">
    <source>
        <dbReference type="ARBA" id="ARBA00022676"/>
    </source>
</evidence>
<evidence type="ECO:0000259" key="7">
    <source>
        <dbReference type="Pfam" id="PF00156"/>
    </source>
</evidence>
<name>A0A841TB77_9BACL</name>
<comment type="subunit">
    <text evidence="6">Homodimer.</text>
</comment>
<dbReference type="GO" id="GO:0004588">
    <property type="term" value="F:orotate phosphoribosyltransferase activity"/>
    <property type="evidence" value="ECO:0007669"/>
    <property type="project" value="UniProtKB-UniRule"/>
</dbReference>
<keyword evidence="6" id="KW-0460">Magnesium</keyword>
<comment type="cofactor">
    <cofactor evidence="6">
        <name>Mg(2+)</name>
        <dbReference type="ChEBI" id="CHEBI:18420"/>
    </cofactor>
</comment>
<feature type="binding site" evidence="6">
    <location>
        <position position="106"/>
    </location>
    <ligand>
        <name>5-phospho-alpha-D-ribose 1-diphosphate</name>
        <dbReference type="ChEBI" id="CHEBI:58017"/>
        <note>ligand shared between dimeric partners</note>
    </ligand>
</feature>
<comment type="similarity">
    <text evidence="6">Belongs to the purine/pyrimidine phosphoribosyltransferase family. PyrE subfamily.</text>
</comment>
<dbReference type="Pfam" id="PF00156">
    <property type="entry name" value="Pribosyltran"/>
    <property type="match status" value="1"/>
</dbReference>
<evidence type="ECO:0000256" key="1">
    <source>
        <dbReference type="ARBA" id="ARBA00004889"/>
    </source>
</evidence>
<dbReference type="EC" id="2.4.2.10" evidence="2 6"/>
<sequence length="215" mass="23028">MSNTQLQQLPNDIAKGLLGIGAVALRPNEPFTWTSGIKSPIYCDNRLTMSYPAVRELIAEGFAAIIRSKYPDCQAVAGIATGGIPHAAWVAQKLGLPMLYVRDKAKGHGKTNQIEGHFEPGQKVVLIEDLISTGGSSLKAAVAVREAGCEVQGVVAIFTYQFASALEAFAAENIPLDTLSNYSALVSVALENGAIRQEDVELLQSWRKDPSKFGV</sequence>
<comment type="caution">
    <text evidence="8">The sequence shown here is derived from an EMBL/GenBank/DDBJ whole genome shotgun (WGS) entry which is preliminary data.</text>
</comment>